<name>A0A0G0B6W7_9BACT</name>
<dbReference type="CDD" id="cd02440">
    <property type="entry name" value="AdoMet_MTases"/>
    <property type="match status" value="1"/>
</dbReference>
<evidence type="ECO:0000313" key="2">
    <source>
        <dbReference type="EMBL" id="KKP59476.1"/>
    </source>
</evidence>
<dbReference type="PANTHER" id="PTHR43591">
    <property type="entry name" value="METHYLTRANSFERASE"/>
    <property type="match status" value="1"/>
</dbReference>
<gene>
    <name evidence="2" type="ORF">UR53_C0002G0090</name>
</gene>
<protein>
    <submittedName>
        <fullName evidence="2">Demethylmenaquinone methyltransferase</fullName>
    </submittedName>
</protein>
<keyword evidence="2" id="KW-0489">Methyltransferase</keyword>
<keyword evidence="2" id="KW-0808">Transferase</keyword>
<comment type="caution">
    <text evidence="2">The sequence shown here is derived from an EMBL/GenBank/DDBJ whole genome shotgun (WGS) entry which is preliminary data.</text>
</comment>
<evidence type="ECO:0000259" key="1">
    <source>
        <dbReference type="Pfam" id="PF08241"/>
    </source>
</evidence>
<proteinExistence type="predicted"/>
<accession>A0A0G0B6W7</accession>
<dbReference type="SUPFAM" id="SSF53335">
    <property type="entry name" value="S-adenosyl-L-methionine-dependent methyltransferases"/>
    <property type="match status" value="1"/>
</dbReference>
<dbReference type="Proteomes" id="UP000034927">
    <property type="component" value="Unassembled WGS sequence"/>
</dbReference>
<evidence type="ECO:0000313" key="3">
    <source>
        <dbReference type="Proteomes" id="UP000034927"/>
    </source>
</evidence>
<dbReference type="InterPro" id="IPR013216">
    <property type="entry name" value="Methyltransf_11"/>
</dbReference>
<sequence>MKKIKVLSSSVGYDLAAKDYDKKESYLNSFETDKLLPLLGDLDGKKVLDVGAGTGRLTLKLAKAGAEVVALDVSEEMLKRIMNYESRIKVVIGDAEDLPFPNESFDFVTAAFLVVHLKDLERFFDEVYRVLKPNGKFLVTNINQKEPPEVNTKEGIIKIESYYHRPEKVVEELEKLAFNIEKEEFVKENEVWINQIILASK</sequence>
<organism evidence="2 3">
    <name type="scientific">Candidatus Magasanikbacteria bacterium GW2011_GWC2_34_16</name>
    <dbReference type="NCBI Taxonomy" id="1619045"/>
    <lineage>
        <taxon>Bacteria</taxon>
        <taxon>Candidatus Magasanikiibacteriota</taxon>
    </lineage>
</organism>
<dbReference type="AlphaFoldDB" id="A0A0G0B6W7"/>
<dbReference type="Pfam" id="PF08241">
    <property type="entry name" value="Methyltransf_11"/>
    <property type="match status" value="1"/>
</dbReference>
<dbReference type="InterPro" id="IPR029063">
    <property type="entry name" value="SAM-dependent_MTases_sf"/>
</dbReference>
<dbReference type="GO" id="GO:0032259">
    <property type="term" value="P:methylation"/>
    <property type="evidence" value="ECO:0007669"/>
    <property type="project" value="UniProtKB-KW"/>
</dbReference>
<dbReference type="EMBL" id="LBPO01000002">
    <property type="protein sequence ID" value="KKP59476.1"/>
    <property type="molecule type" value="Genomic_DNA"/>
</dbReference>
<dbReference type="PANTHER" id="PTHR43591:SF24">
    <property type="entry name" value="2-METHOXY-6-POLYPRENYL-1,4-BENZOQUINOL METHYLASE, MITOCHONDRIAL"/>
    <property type="match status" value="1"/>
</dbReference>
<feature type="domain" description="Methyltransferase type 11" evidence="1">
    <location>
        <begin position="48"/>
        <end position="139"/>
    </location>
</feature>
<dbReference type="Gene3D" id="3.40.50.150">
    <property type="entry name" value="Vaccinia Virus protein VP39"/>
    <property type="match status" value="1"/>
</dbReference>
<reference evidence="2 3" key="1">
    <citation type="journal article" date="2015" name="Nature">
        <title>rRNA introns, odd ribosomes, and small enigmatic genomes across a large radiation of phyla.</title>
        <authorList>
            <person name="Brown C.T."/>
            <person name="Hug L.A."/>
            <person name="Thomas B.C."/>
            <person name="Sharon I."/>
            <person name="Castelle C.J."/>
            <person name="Singh A."/>
            <person name="Wilkins M.J."/>
            <person name="Williams K.H."/>
            <person name="Banfield J.F."/>
        </authorList>
    </citation>
    <scope>NUCLEOTIDE SEQUENCE [LARGE SCALE GENOMIC DNA]</scope>
</reference>
<dbReference type="GO" id="GO:0008757">
    <property type="term" value="F:S-adenosylmethionine-dependent methyltransferase activity"/>
    <property type="evidence" value="ECO:0007669"/>
    <property type="project" value="InterPro"/>
</dbReference>